<keyword evidence="2" id="KW-0347">Helicase</keyword>
<sequence>MQNYMEQQLFKTLPYKTIAEVTNESVSYIQARKDRTIIPLKTRWKKFNRVCCGGLEPNMILTIAGGSGSGKSAFANTLETDLIDLNTDQEIVILDFSFEMLSYRQIGRKLSNRLRRTTSELYSAEDSIDDATFTKVKEEAERIKKYQIYYIDTPSTVENIEKTIDYFHETIAKDKWLIVILDHALLVEGDTERGTIVDLQKMFIRKKKLSNTSIIQISQMNRNIELPDRINNPSMHFPLRSDLAASDAIFQASDYVIALSRPELLNIQSYGVNRLPVKNKVYLHFLKVRDAGEPCILEFDNELKYGNLIETEGNTTMQQNVVFNNKNRLKL</sequence>
<dbReference type="KEGG" id="vg:65131545"/>
<dbReference type="SUPFAM" id="SSF52540">
    <property type="entry name" value="P-loop containing nucleoside triphosphate hydrolases"/>
    <property type="match status" value="1"/>
</dbReference>
<dbReference type="InterPro" id="IPR007694">
    <property type="entry name" value="DNA_helicase_DnaB-like_C"/>
</dbReference>
<dbReference type="GO" id="GO:0003678">
    <property type="term" value="F:DNA helicase activity"/>
    <property type="evidence" value="ECO:0007669"/>
    <property type="project" value="InterPro"/>
</dbReference>
<dbReference type="GeneID" id="65131545"/>
<keyword evidence="2" id="KW-0067">ATP-binding</keyword>
<dbReference type="Pfam" id="PF03796">
    <property type="entry name" value="DnaB_C"/>
    <property type="match status" value="1"/>
</dbReference>
<dbReference type="PANTHER" id="PTHR30153:SF2">
    <property type="entry name" value="REPLICATIVE DNA HELICASE"/>
    <property type="match status" value="1"/>
</dbReference>
<organism evidence="2 3">
    <name type="scientific">uncultured phage cr115_1</name>
    <dbReference type="NCBI Taxonomy" id="2772089"/>
    <lineage>
        <taxon>Viruses</taxon>
        <taxon>Duplodnaviria</taxon>
        <taxon>Heunggongvirae</taxon>
        <taxon>Uroviricota</taxon>
        <taxon>Caudoviricetes</taxon>
        <taxon>Crassvirales</taxon>
        <taxon>Suoliviridae</taxon>
        <taxon>Uncouvirinae</taxon>
        <taxon>Birpovirus</taxon>
        <taxon>Birpovirus hiberniae</taxon>
    </lineage>
</organism>
<dbReference type="GO" id="GO:0006260">
    <property type="term" value="P:DNA replication"/>
    <property type="evidence" value="ECO:0007669"/>
    <property type="project" value="InterPro"/>
</dbReference>
<dbReference type="Gene3D" id="3.40.50.300">
    <property type="entry name" value="P-loop containing nucleotide triphosphate hydrolases"/>
    <property type="match status" value="1"/>
</dbReference>
<protein>
    <submittedName>
        <fullName evidence="2">DNA helicase</fullName>
    </submittedName>
</protein>
<dbReference type="RefSeq" id="YP_010113048.1">
    <property type="nucleotide sequence ID" value="NC_055898.1"/>
</dbReference>
<evidence type="ECO:0000259" key="1">
    <source>
        <dbReference type="PROSITE" id="PS51199"/>
    </source>
</evidence>
<reference evidence="2 3" key="1">
    <citation type="submission" date="2020-07" db="EMBL/GenBank/DDBJ databases">
        <title>Taxonomic proposal: Crassvirales, a new order of highly abundant and diverse bacterial viruses.</title>
        <authorList>
            <person name="Shkoporov A.N."/>
            <person name="Stockdale S.R."/>
            <person name="Guerin E."/>
            <person name="Ross R.P."/>
            <person name="Hill C."/>
        </authorList>
    </citation>
    <scope>NUCLEOTIDE SEQUENCE [LARGE SCALE GENOMIC DNA]</scope>
</reference>
<evidence type="ECO:0000313" key="3">
    <source>
        <dbReference type="Proteomes" id="UP000594057"/>
    </source>
</evidence>
<name>A0A7M1S038_9CAUD</name>
<dbReference type="PANTHER" id="PTHR30153">
    <property type="entry name" value="REPLICATIVE DNA HELICASE DNAB"/>
    <property type="match status" value="1"/>
</dbReference>
<dbReference type="Proteomes" id="UP000594057">
    <property type="component" value="Segment"/>
</dbReference>
<proteinExistence type="predicted"/>
<keyword evidence="2" id="KW-0547">Nucleotide-binding</keyword>
<dbReference type="PROSITE" id="PS51199">
    <property type="entry name" value="SF4_HELICASE"/>
    <property type="match status" value="1"/>
</dbReference>
<accession>A0A7M1S038</accession>
<evidence type="ECO:0000313" key="2">
    <source>
        <dbReference type="EMBL" id="QOR60075.1"/>
    </source>
</evidence>
<feature type="domain" description="SF4 helicase" evidence="1">
    <location>
        <begin position="33"/>
        <end position="312"/>
    </location>
</feature>
<keyword evidence="2" id="KW-0378">Hydrolase</keyword>
<dbReference type="InterPro" id="IPR027417">
    <property type="entry name" value="P-loop_NTPase"/>
</dbReference>
<dbReference type="EMBL" id="MT774405">
    <property type="protein sequence ID" value="QOR60075.1"/>
    <property type="molecule type" value="Genomic_DNA"/>
</dbReference>
<dbReference type="GO" id="GO:0005524">
    <property type="term" value="F:ATP binding"/>
    <property type="evidence" value="ECO:0007669"/>
    <property type="project" value="InterPro"/>
</dbReference>
<keyword evidence="3" id="KW-1185">Reference proteome</keyword>